<protein>
    <submittedName>
        <fullName evidence="16">Iron complex outermembrane receptor protein</fullName>
    </submittedName>
</protein>
<sequence length="809" mass="87656">MRVPLVLLGVSQIVLAQAAFAQDVVPAPQQAPVDATSQTDATAATGDIVVTARRRAESLQDVPISITAVSGAALAARGVRDALDLQYQTPSLSVTANGTSRNSLSYAIRGQRTQEAQLLTDPPVGTYFAEVVSPRTYGFGTAFYDLQNVQVLKGVQGTLFGRNMTGGAVLVEPNHPDLNEYHGELTGQYGNYDLKDITGMVNIPVVEGVFGIRAAGKFRDRTGFTRDVSTGRDYDDQHYYAFRVSAELNLDRFTSFTVFDRLRQNEHSSALKLIGYSLTDPLNGQPTVIGQQIAASPFFPVSAGAPTQDLNAILSRDLALGRYRFNTGGMGTPGNTLDGTAGQPYNRIKNWGITNKTTFEAGDVTFKNIFGYRKIRYVNHSDYDGTAAALIGPVQFSRTNNISEEFQMQGKPFGERLEFTLGAFYFREKGQDGAEPLSFPQLTSIGFASGAPAQAGFFLNRPAENYRQSTIGYGKASSWAVYTAGTFSVSDELKLSGGIRYNNDVRNARVNPFYISLLGAPTCVYGGFGVRPIENCSESRILKNDAVTYDATIQYEPSSDLTMYAALRHGYRAGGFSLRAQNDVTFRPFQPEKVDEYEGGIKKNFFFGGARLSTSLAAFFQNYKNVQQQNALLIDGQVNTITTNIAKRHNYGGEFEANLTVPGGFSANLFYSFVDTKVIKGDNGSYPLQGVPKHQLGGGLTYAHELEGMGELAANVNATYRSKTPLDDFDAIGNQKGYALVNARIGLDRIGGSPFGAALFVTNLTKAYYKQGGIYLLSNGPNAPDGGPGYAASTFGEPRMYGIEASVKF</sequence>
<keyword evidence="6" id="KW-0408">Iron</keyword>
<comment type="similarity">
    <text evidence="11 12">Belongs to the TonB-dependent receptor family.</text>
</comment>
<feature type="domain" description="TonB-dependent receptor-like beta-barrel" evidence="14">
    <location>
        <begin position="323"/>
        <end position="747"/>
    </location>
</feature>
<evidence type="ECO:0000256" key="4">
    <source>
        <dbReference type="ARBA" id="ARBA00022496"/>
    </source>
</evidence>
<dbReference type="GO" id="GO:0009279">
    <property type="term" value="C:cell outer membrane"/>
    <property type="evidence" value="ECO:0007669"/>
    <property type="project" value="UniProtKB-SubCell"/>
</dbReference>
<evidence type="ECO:0000256" key="13">
    <source>
        <dbReference type="SAM" id="SignalP"/>
    </source>
</evidence>
<dbReference type="PROSITE" id="PS52016">
    <property type="entry name" value="TONB_DEPENDENT_REC_3"/>
    <property type="match status" value="1"/>
</dbReference>
<evidence type="ECO:0000256" key="1">
    <source>
        <dbReference type="ARBA" id="ARBA00004571"/>
    </source>
</evidence>
<keyword evidence="8 12" id="KW-0798">TonB box</keyword>
<feature type="chain" id="PRO_5031278031" evidence="13">
    <location>
        <begin position="22"/>
        <end position="809"/>
    </location>
</feature>
<organism evidence="16 17">
    <name type="scientific">Novosphingobium fluoreni</name>
    <dbReference type="NCBI Taxonomy" id="1391222"/>
    <lineage>
        <taxon>Bacteria</taxon>
        <taxon>Pseudomonadati</taxon>
        <taxon>Pseudomonadota</taxon>
        <taxon>Alphaproteobacteria</taxon>
        <taxon>Sphingomonadales</taxon>
        <taxon>Sphingomonadaceae</taxon>
        <taxon>Novosphingobium</taxon>
    </lineage>
</organism>
<evidence type="ECO:0000256" key="9">
    <source>
        <dbReference type="ARBA" id="ARBA00023136"/>
    </source>
</evidence>
<evidence type="ECO:0000256" key="10">
    <source>
        <dbReference type="ARBA" id="ARBA00023237"/>
    </source>
</evidence>
<evidence type="ECO:0000259" key="15">
    <source>
        <dbReference type="Pfam" id="PF07715"/>
    </source>
</evidence>
<dbReference type="Pfam" id="PF07715">
    <property type="entry name" value="Plug"/>
    <property type="match status" value="1"/>
</dbReference>
<dbReference type="RefSeq" id="WP_183616973.1">
    <property type="nucleotide sequence ID" value="NZ_JACIDY010000004.1"/>
</dbReference>
<dbReference type="PANTHER" id="PTHR32552:SF81">
    <property type="entry name" value="TONB-DEPENDENT OUTER MEMBRANE RECEPTOR"/>
    <property type="match status" value="1"/>
</dbReference>
<evidence type="ECO:0000256" key="8">
    <source>
        <dbReference type="ARBA" id="ARBA00023077"/>
    </source>
</evidence>
<keyword evidence="4" id="KW-0410">Iron transport</keyword>
<dbReference type="EMBL" id="JACIDY010000004">
    <property type="protein sequence ID" value="MBB3940340.1"/>
    <property type="molecule type" value="Genomic_DNA"/>
</dbReference>
<keyword evidence="9 11" id="KW-0472">Membrane</keyword>
<keyword evidence="5 11" id="KW-0812">Transmembrane</keyword>
<dbReference type="AlphaFoldDB" id="A0A7W6C1C3"/>
<keyword evidence="17" id="KW-1185">Reference proteome</keyword>
<evidence type="ECO:0000256" key="12">
    <source>
        <dbReference type="RuleBase" id="RU003357"/>
    </source>
</evidence>
<dbReference type="InterPro" id="IPR000531">
    <property type="entry name" value="Beta-barrel_TonB"/>
</dbReference>
<feature type="domain" description="TonB-dependent receptor plug" evidence="15">
    <location>
        <begin position="59"/>
        <end position="168"/>
    </location>
</feature>
<evidence type="ECO:0000256" key="5">
    <source>
        <dbReference type="ARBA" id="ARBA00022692"/>
    </source>
</evidence>
<dbReference type="GO" id="GO:0006826">
    <property type="term" value="P:iron ion transport"/>
    <property type="evidence" value="ECO:0007669"/>
    <property type="project" value="UniProtKB-KW"/>
</dbReference>
<dbReference type="PANTHER" id="PTHR32552">
    <property type="entry name" value="FERRICHROME IRON RECEPTOR-RELATED"/>
    <property type="match status" value="1"/>
</dbReference>
<gene>
    <name evidence="16" type="ORF">GGR39_001997</name>
</gene>
<keyword evidence="3 11" id="KW-1134">Transmembrane beta strand</keyword>
<dbReference type="InterPro" id="IPR036942">
    <property type="entry name" value="Beta-barrel_TonB_sf"/>
</dbReference>
<name>A0A7W6C1C3_9SPHN</name>
<evidence type="ECO:0000259" key="14">
    <source>
        <dbReference type="Pfam" id="PF00593"/>
    </source>
</evidence>
<keyword evidence="2 11" id="KW-0813">Transport</keyword>
<evidence type="ECO:0000313" key="17">
    <source>
        <dbReference type="Proteomes" id="UP000561459"/>
    </source>
</evidence>
<evidence type="ECO:0000256" key="6">
    <source>
        <dbReference type="ARBA" id="ARBA00023004"/>
    </source>
</evidence>
<keyword evidence="10 11" id="KW-0998">Cell outer membrane</keyword>
<dbReference type="Proteomes" id="UP000561459">
    <property type="component" value="Unassembled WGS sequence"/>
</dbReference>
<evidence type="ECO:0000256" key="3">
    <source>
        <dbReference type="ARBA" id="ARBA00022452"/>
    </source>
</evidence>
<evidence type="ECO:0000256" key="2">
    <source>
        <dbReference type="ARBA" id="ARBA00022448"/>
    </source>
</evidence>
<accession>A0A7W6C1C3</accession>
<reference evidence="16 17" key="1">
    <citation type="submission" date="2020-08" db="EMBL/GenBank/DDBJ databases">
        <title>Genomic Encyclopedia of Type Strains, Phase IV (KMG-IV): sequencing the most valuable type-strain genomes for metagenomic binning, comparative biology and taxonomic classification.</title>
        <authorList>
            <person name="Goeker M."/>
        </authorList>
    </citation>
    <scope>NUCLEOTIDE SEQUENCE [LARGE SCALE GENOMIC DNA]</scope>
    <source>
        <strain evidence="16 17">DSM 27568</strain>
    </source>
</reference>
<evidence type="ECO:0000256" key="7">
    <source>
        <dbReference type="ARBA" id="ARBA00023065"/>
    </source>
</evidence>
<comment type="subcellular location">
    <subcellularLocation>
        <location evidence="1 11">Cell outer membrane</location>
        <topology evidence="1 11">Multi-pass membrane protein</topology>
    </subcellularLocation>
</comment>
<dbReference type="InterPro" id="IPR012910">
    <property type="entry name" value="Plug_dom"/>
</dbReference>
<comment type="caution">
    <text evidence="16">The sequence shown here is derived from an EMBL/GenBank/DDBJ whole genome shotgun (WGS) entry which is preliminary data.</text>
</comment>
<dbReference type="Gene3D" id="2.40.170.20">
    <property type="entry name" value="TonB-dependent receptor, beta-barrel domain"/>
    <property type="match status" value="2"/>
</dbReference>
<feature type="signal peptide" evidence="13">
    <location>
        <begin position="1"/>
        <end position="21"/>
    </location>
</feature>
<dbReference type="Pfam" id="PF00593">
    <property type="entry name" value="TonB_dep_Rec_b-barrel"/>
    <property type="match status" value="1"/>
</dbReference>
<keyword evidence="13" id="KW-0732">Signal</keyword>
<dbReference type="InterPro" id="IPR039426">
    <property type="entry name" value="TonB-dep_rcpt-like"/>
</dbReference>
<evidence type="ECO:0000313" key="16">
    <source>
        <dbReference type="EMBL" id="MBB3940340.1"/>
    </source>
</evidence>
<evidence type="ECO:0000256" key="11">
    <source>
        <dbReference type="PROSITE-ProRule" id="PRU01360"/>
    </source>
</evidence>
<dbReference type="SUPFAM" id="SSF56935">
    <property type="entry name" value="Porins"/>
    <property type="match status" value="1"/>
</dbReference>
<proteinExistence type="inferred from homology"/>
<keyword evidence="16" id="KW-0675">Receptor</keyword>
<keyword evidence="7" id="KW-0406">Ion transport</keyword>